<evidence type="ECO:0000313" key="2">
    <source>
        <dbReference type="Proteomes" id="UP000573001"/>
    </source>
</evidence>
<dbReference type="EMBL" id="JABMCE010000052">
    <property type="protein sequence ID" value="NUU12893.1"/>
    <property type="molecule type" value="Genomic_DNA"/>
</dbReference>
<gene>
    <name evidence="1" type="ORF">HP507_03435</name>
</gene>
<accession>A0ABX2M7Y7</accession>
<evidence type="ECO:0000313" key="1">
    <source>
        <dbReference type="EMBL" id="NUU12893.1"/>
    </source>
</evidence>
<keyword evidence="2" id="KW-1185">Reference proteome</keyword>
<reference evidence="1 2" key="1">
    <citation type="submission" date="2020-05" db="EMBL/GenBank/DDBJ databases">
        <title>Genome Sequencing of Type Strains.</title>
        <authorList>
            <person name="Lemaire J.F."/>
            <person name="Inderbitzin P."/>
            <person name="Gregorio O.A."/>
            <person name="Collins S.B."/>
            <person name="Wespe N."/>
            <person name="Knight-Connoni V."/>
        </authorList>
    </citation>
    <scope>NUCLEOTIDE SEQUENCE [LARGE SCALE GENOMIC DNA]</scope>
    <source>
        <strain evidence="1 2">ATCC 19096</strain>
    </source>
</reference>
<proteinExistence type="predicted"/>
<dbReference type="Pfam" id="PF00300">
    <property type="entry name" value="His_Phos_1"/>
    <property type="match status" value="1"/>
</dbReference>
<name>A0ABX2M7Y7_9MICO</name>
<comment type="caution">
    <text evidence="1">The sequence shown here is derived from an EMBL/GenBank/DDBJ whole genome shotgun (WGS) entry which is preliminary data.</text>
</comment>
<dbReference type="Gene3D" id="3.40.50.1240">
    <property type="entry name" value="Phosphoglycerate mutase-like"/>
    <property type="match status" value="1"/>
</dbReference>
<dbReference type="InterPro" id="IPR013078">
    <property type="entry name" value="His_Pase_superF_clade-1"/>
</dbReference>
<dbReference type="Proteomes" id="UP000573001">
    <property type="component" value="Unassembled WGS sequence"/>
</dbReference>
<protein>
    <submittedName>
        <fullName evidence="1">Histidine phosphatase family protein</fullName>
    </submittedName>
</protein>
<sequence length="191" mass="20590">MTVVSFFLTHAEVVVEPARPIESWGLSDAGRSRAARAVDVARHPEVRRIVSSEERKAVETAAVLGTATGIVPTTHGALGEIDRSATGYLPFEEFEGVVDAFFSAPEESVRGWERAVDAQARIVEAVRRLTADDDAGDVTIVSHGAVGALLLADLRGVPISRALDQPGMGSVFAFDPRTWRATSDWRRVPAR</sequence>
<dbReference type="InterPro" id="IPR029033">
    <property type="entry name" value="His_PPase_superfam"/>
</dbReference>
<dbReference type="SUPFAM" id="SSF53254">
    <property type="entry name" value="Phosphoglycerate mutase-like"/>
    <property type="match status" value="1"/>
</dbReference>
<dbReference type="RefSeq" id="WP_175350452.1">
    <property type="nucleotide sequence ID" value="NZ_JABMCE010000052.1"/>
</dbReference>
<organism evidence="1 2">
    <name type="scientific">Curtobacterium pusillum</name>
    <dbReference type="NCBI Taxonomy" id="69373"/>
    <lineage>
        <taxon>Bacteria</taxon>
        <taxon>Bacillati</taxon>
        <taxon>Actinomycetota</taxon>
        <taxon>Actinomycetes</taxon>
        <taxon>Micrococcales</taxon>
        <taxon>Microbacteriaceae</taxon>
        <taxon>Curtobacterium</taxon>
    </lineage>
</organism>